<evidence type="ECO:0000313" key="4">
    <source>
        <dbReference type="EMBL" id="SHJ50338.1"/>
    </source>
</evidence>
<dbReference type="PANTHER" id="PTHR13748:SF62">
    <property type="entry name" value="COBW DOMAIN-CONTAINING PROTEIN"/>
    <property type="match status" value="1"/>
</dbReference>
<accession>A0A1M6JUG8</accession>
<name>A0A1M6JUG8_9FIRM</name>
<sequence length="413" mass="45911">MTKIDIISGFLGAGKTTLIKKLLEEAFTGEQVVLIENEFGEIGIDGGFLKDSGIEIKEMNSGCICCSLVGDFGKSLQEVVDTYHPDRILIEPSGVGKLSDVMKAVKDVQDQVDIQINSFSTVVDVSKCKLYMNNFGEFFSNQIEYAGAIILSRTDKAAVEKTNASVAMLRELNAKAPIITTPIAQLDGKKLLETMEHSKSLEEELMSEAICPECGEVHDHDCGCGHDHHEDHDHEGHAHHHEDHDHEGHAHNHEDHDHEGHAHNHEDHDHEGHAHNHEDHDHEGHGHHDHEGHDHDCGCGHDHHHEHDCGCGHDHAHGHHHADDVFTSWGRETIKKYTQDGIAHILETLESDKAYGNILRAKGMVEGEDGTWIYFDMVPGEHEVRTGSPEYTGRLCVIGAELDESKIADLFEV</sequence>
<feature type="domain" description="CobW/HypB/UreG nucleotide-binding" evidence="2">
    <location>
        <begin position="6"/>
        <end position="179"/>
    </location>
</feature>
<dbReference type="Pfam" id="PF07683">
    <property type="entry name" value="CobW_C"/>
    <property type="match status" value="1"/>
</dbReference>
<gene>
    <name evidence="4" type="ORF">SAMN02745243_00730</name>
</gene>
<dbReference type="OrthoDB" id="9808822at2"/>
<dbReference type="InterPro" id="IPR051316">
    <property type="entry name" value="Zinc-reg_GTPase_activator"/>
</dbReference>
<dbReference type="Gene3D" id="3.40.50.300">
    <property type="entry name" value="P-loop containing nucleotide triphosphate hydrolases"/>
    <property type="match status" value="1"/>
</dbReference>
<dbReference type="SUPFAM" id="SSF52540">
    <property type="entry name" value="P-loop containing nucleoside triphosphate hydrolases"/>
    <property type="match status" value="1"/>
</dbReference>
<feature type="region of interest" description="Disordered" evidence="1">
    <location>
        <begin position="228"/>
        <end position="293"/>
    </location>
</feature>
<evidence type="ECO:0000259" key="3">
    <source>
        <dbReference type="Pfam" id="PF07683"/>
    </source>
</evidence>
<dbReference type="RefSeq" id="WP_073105255.1">
    <property type="nucleotide sequence ID" value="NZ_FQZY01000010.1"/>
</dbReference>
<dbReference type="PANTHER" id="PTHR13748">
    <property type="entry name" value="COBW-RELATED"/>
    <property type="match status" value="1"/>
</dbReference>
<evidence type="ECO:0000259" key="2">
    <source>
        <dbReference type="Pfam" id="PF02492"/>
    </source>
</evidence>
<dbReference type="GO" id="GO:0005737">
    <property type="term" value="C:cytoplasm"/>
    <property type="evidence" value="ECO:0007669"/>
    <property type="project" value="TreeGrafter"/>
</dbReference>
<proteinExistence type="predicted"/>
<dbReference type="STRING" id="1121950.SAMN02745243_00730"/>
<feature type="domain" description="CobW C-terminal" evidence="3">
    <location>
        <begin position="345"/>
        <end position="412"/>
    </location>
</feature>
<dbReference type="InterPro" id="IPR027417">
    <property type="entry name" value="P-loop_NTPase"/>
</dbReference>
<dbReference type="AlphaFoldDB" id="A0A1M6JUG8"/>
<dbReference type="Proteomes" id="UP000184301">
    <property type="component" value="Unassembled WGS sequence"/>
</dbReference>
<dbReference type="InterPro" id="IPR003495">
    <property type="entry name" value="CobW/HypB/UreG_nucleotide-bd"/>
</dbReference>
<dbReference type="EMBL" id="FQZY01000010">
    <property type="protein sequence ID" value="SHJ50338.1"/>
    <property type="molecule type" value="Genomic_DNA"/>
</dbReference>
<organism evidence="4 5">
    <name type="scientific">Hespellia stercorisuis DSM 15480</name>
    <dbReference type="NCBI Taxonomy" id="1121950"/>
    <lineage>
        <taxon>Bacteria</taxon>
        <taxon>Bacillati</taxon>
        <taxon>Bacillota</taxon>
        <taxon>Clostridia</taxon>
        <taxon>Lachnospirales</taxon>
        <taxon>Lachnospiraceae</taxon>
        <taxon>Hespellia</taxon>
    </lineage>
</organism>
<protein>
    <submittedName>
        <fullName evidence="4">GTPase, G3E family</fullName>
    </submittedName>
</protein>
<reference evidence="4 5" key="1">
    <citation type="submission" date="2016-11" db="EMBL/GenBank/DDBJ databases">
        <authorList>
            <person name="Jaros S."/>
            <person name="Januszkiewicz K."/>
            <person name="Wedrychowicz H."/>
        </authorList>
    </citation>
    <scope>NUCLEOTIDE SEQUENCE [LARGE SCALE GENOMIC DNA]</scope>
    <source>
        <strain evidence="4 5">DSM 15480</strain>
    </source>
</reference>
<dbReference type="CDD" id="cd03112">
    <property type="entry name" value="CobW-like"/>
    <property type="match status" value="1"/>
</dbReference>
<dbReference type="InterPro" id="IPR011629">
    <property type="entry name" value="CobW-like_C"/>
</dbReference>
<evidence type="ECO:0000256" key="1">
    <source>
        <dbReference type="SAM" id="MobiDB-lite"/>
    </source>
</evidence>
<keyword evidence="5" id="KW-1185">Reference proteome</keyword>
<evidence type="ECO:0000313" key="5">
    <source>
        <dbReference type="Proteomes" id="UP000184301"/>
    </source>
</evidence>
<dbReference type="Pfam" id="PF02492">
    <property type="entry name" value="cobW"/>
    <property type="match status" value="1"/>
</dbReference>